<proteinExistence type="predicted"/>
<feature type="region of interest" description="Disordered" evidence="1">
    <location>
        <begin position="353"/>
        <end position="379"/>
    </location>
</feature>
<protein>
    <recommendedName>
        <fullName evidence="4">Ubiquinol-cytochrome-c reductase cytochrome c1</fullName>
    </recommendedName>
</protein>
<feature type="region of interest" description="Disordered" evidence="1">
    <location>
        <begin position="88"/>
        <end position="147"/>
    </location>
</feature>
<keyword evidence="3" id="KW-1185">Reference proteome</keyword>
<dbReference type="HOGENOM" id="CLU_033910_2_0_1"/>
<name>M2M4M9_BAUPA</name>
<evidence type="ECO:0008006" key="4">
    <source>
        <dbReference type="Google" id="ProtNLM"/>
    </source>
</evidence>
<dbReference type="GeneID" id="19108283"/>
<reference evidence="2 3" key="1">
    <citation type="journal article" date="2012" name="PLoS Pathog.">
        <title>Diverse lifestyles and strategies of plant pathogenesis encoded in the genomes of eighteen Dothideomycetes fungi.</title>
        <authorList>
            <person name="Ohm R.A."/>
            <person name="Feau N."/>
            <person name="Henrissat B."/>
            <person name="Schoch C.L."/>
            <person name="Horwitz B.A."/>
            <person name="Barry K.W."/>
            <person name="Condon B.J."/>
            <person name="Copeland A.C."/>
            <person name="Dhillon B."/>
            <person name="Glaser F."/>
            <person name="Hesse C.N."/>
            <person name="Kosti I."/>
            <person name="LaButti K."/>
            <person name="Lindquist E.A."/>
            <person name="Lucas S."/>
            <person name="Salamov A.A."/>
            <person name="Bradshaw R.E."/>
            <person name="Ciuffetti L."/>
            <person name="Hamelin R.C."/>
            <person name="Kema G.H.J."/>
            <person name="Lawrence C."/>
            <person name="Scott J.A."/>
            <person name="Spatafora J.W."/>
            <person name="Turgeon B.G."/>
            <person name="de Wit P.J.G.M."/>
            <person name="Zhong S."/>
            <person name="Goodwin S.B."/>
            <person name="Grigoriev I.V."/>
        </authorList>
    </citation>
    <scope>NUCLEOTIDE SEQUENCE [LARGE SCALE GENOMIC DNA]</scope>
    <source>
        <strain evidence="2 3">UAMH 10762</strain>
    </source>
</reference>
<dbReference type="OrthoDB" id="5324651at2759"/>
<dbReference type="RefSeq" id="XP_007681099.1">
    <property type="nucleotide sequence ID" value="XM_007682909.1"/>
</dbReference>
<gene>
    <name evidence="2" type="ORF">BAUCODRAFT_134403</name>
</gene>
<evidence type="ECO:0000256" key="1">
    <source>
        <dbReference type="SAM" id="MobiDB-lite"/>
    </source>
</evidence>
<organism evidence="2 3">
    <name type="scientific">Baudoinia panamericana (strain UAMH 10762)</name>
    <name type="common">Angels' share fungus</name>
    <name type="synonym">Baudoinia compniacensis (strain UAMH 10762)</name>
    <dbReference type="NCBI Taxonomy" id="717646"/>
    <lineage>
        <taxon>Eukaryota</taxon>
        <taxon>Fungi</taxon>
        <taxon>Dikarya</taxon>
        <taxon>Ascomycota</taxon>
        <taxon>Pezizomycotina</taxon>
        <taxon>Dothideomycetes</taxon>
        <taxon>Dothideomycetidae</taxon>
        <taxon>Mycosphaerellales</taxon>
        <taxon>Teratosphaeriaceae</taxon>
        <taxon>Baudoinia</taxon>
    </lineage>
</organism>
<dbReference type="EMBL" id="KB445563">
    <property type="protein sequence ID" value="EMC91556.1"/>
    <property type="molecule type" value="Genomic_DNA"/>
</dbReference>
<accession>M2M4M9</accession>
<evidence type="ECO:0000313" key="3">
    <source>
        <dbReference type="Proteomes" id="UP000011761"/>
    </source>
</evidence>
<feature type="compositionally biased region" description="Basic and acidic residues" evidence="1">
    <location>
        <begin position="95"/>
        <end position="111"/>
    </location>
</feature>
<dbReference type="AlphaFoldDB" id="M2M4M9"/>
<dbReference type="OMA" id="YEYGVRE"/>
<feature type="compositionally biased region" description="Polar residues" evidence="1">
    <location>
        <begin position="366"/>
        <end position="379"/>
    </location>
</feature>
<dbReference type="eggNOG" id="ENOG502SHBR">
    <property type="taxonomic scope" value="Eukaryota"/>
</dbReference>
<evidence type="ECO:0000313" key="2">
    <source>
        <dbReference type="EMBL" id="EMC91556.1"/>
    </source>
</evidence>
<sequence length="396" mass="44962">MKSSAMNKPDERVVCLALRSVFTGEDAKVRSSKAIKKQIQIHAHRPDVQALMQSHHQEHVYQTAKNLLVENVFGSSLRAKIRFPEVFSTSPAQSAEREHSEEEAARSEAHAIRNAAEGHSNTVEANSTNRDAATEGHGFKSLGSQERNEHYSELRIPSLYPIYVPFQTQHRLTNKIQKVLEDACFTFAQEHLGAELRKNGWECTEQVELNVWTRTFKSARCLDETALTLRIPLSELFESIADLRHTAVHRIQVSVNRLLQFLADAEALATLLNNDHAADYVARQRGRLEVLIDETKRNNDILRYRAAETIRELNDRIADIRKLQEEAIESMLRDDRDFRQSIVVDLETAMDLKSSKQREAPGEECATSSTAERMVESSSDVEIECEKHYGALMDSP</sequence>
<feature type="compositionally biased region" description="Polar residues" evidence="1">
    <location>
        <begin position="119"/>
        <end position="131"/>
    </location>
</feature>
<dbReference type="KEGG" id="bcom:BAUCODRAFT_134403"/>
<dbReference type="Proteomes" id="UP000011761">
    <property type="component" value="Unassembled WGS sequence"/>
</dbReference>